<dbReference type="Proteomes" id="UP000178999">
    <property type="component" value="Unassembled WGS sequence"/>
</dbReference>
<organism evidence="2 3">
    <name type="scientific">Candidatus Woesebacteria bacterium RIFOXYB1_FULL_38_16</name>
    <dbReference type="NCBI Taxonomy" id="1802538"/>
    <lineage>
        <taxon>Bacteria</taxon>
        <taxon>Candidatus Woeseibacteriota</taxon>
    </lineage>
</organism>
<feature type="compositionally biased region" description="Polar residues" evidence="1">
    <location>
        <begin position="23"/>
        <end position="32"/>
    </location>
</feature>
<evidence type="ECO:0000256" key="1">
    <source>
        <dbReference type="SAM" id="MobiDB-lite"/>
    </source>
</evidence>
<feature type="region of interest" description="Disordered" evidence="1">
    <location>
        <begin position="1"/>
        <end position="76"/>
    </location>
</feature>
<dbReference type="EMBL" id="MGHY01000030">
    <property type="protein sequence ID" value="OGM78710.1"/>
    <property type="molecule type" value="Genomic_DNA"/>
</dbReference>
<evidence type="ECO:0000313" key="3">
    <source>
        <dbReference type="Proteomes" id="UP000178999"/>
    </source>
</evidence>
<comment type="caution">
    <text evidence="2">The sequence shown here is derived from an EMBL/GenBank/DDBJ whole genome shotgun (WGS) entry which is preliminary data.</text>
</comment>
<reference evidence="2 3" key="1">
    <citation type="journal article" date="2016" name="Nat. Commun.">
        <title>Thousands of microbial genomes shed light on interconnected biogeochemical processes in an aquifer system.</title>
        <authorList>
            <person name="Anantharaman K."/>
            <person name="Brown C.T."/>
            <person name="Hug L.A."/>
            <person name="Sharon I."/>
            <person name="Castelle C.J."/>
            <person name="Probst A.J."/>
            <person name="Thomas B.C."/>
            <person name="Singh A."/>
            <person name="Wilkins M.J."/>
            <person name="Karaoz U."/>
            <person name="Brodie E.L."/>
            <person name="Williams K.H."/>
            <person name="Hubbard S.S."/>
            <person name="Banfield J.F."/>
        </authorList>
    </citation>
    <scope>NUCLEOTIDE SEQUENCE [LARGE SCALE GENOMIC DNA]</scope>
</reference>
<evidence type="ECO:0000313" key="2">
    <source>
        <dbReference type="EMBL" id="OGM78710.1"/>
    </source>
</evidence>
<dbReference type="AlphaFoldDB" id="A0A1F8CQY6"/>
<sequence length="76" mass="8348">MPPGNRGEPGYDQDGNPDDSWFGGNSSPNQQGGEHHTIYTEDDGRYSWDTDSDGYYVEDSGHGGGINNDEYQDDDS</sequence>
<proteinExistence type="predicted"/>
<gene>
    <name evidence="2" type="ORF">A2382_04045</name>
</gene>
<name>A0A1F8CQY6_9BACT</name>
<accession>A0A1F8CQY6</accession>
<protein>
    <submittedName>
        <fullName evidence="2">Uncharacterized protein</fullName>
    </submittedName>
</protein>
<feature type="compositionally biased region" description="Basic and acidic residues" evidence="1">
    <location>
        <begin position="33"/>
        <end position="48"/>
    </location>
</feature>